<evidence type="ECO:0000313" key="3">
    <source>
        <dbReference type="EMBL" id="CAG2207258.1"/>
    </source>
</evidence>
<reference evidence="3" key="1">
    <citation type="submission" date="2021-03" db="EMBL/GenBank/DDBJ databases">
        <authorList>
            <person name="Bekaert M."/>
        </authorList>
    </citation>
    <scope>NUCLEOTIDE SEQUENCE</scope>
</reference>
<dbReference type="InterPro" id="IPR048365">
    <property type="entry name" value="TNP-like_RNaseH_N"/>
</dbReference>
<dbReference type="OrthoDB" id="6129029at2759"/>
<name>A0A8S3RQR1_MYTED</name>
<keyword evidence="1" id="KW-0732">Signal</keyword>
<gene>
    <name evidence="3" type="ORF">MEDL_21504</name>
</gene>
<proteinExistence type="predicted"/>
<protein>
    <recommendedName>
        <fullName evidence="2">Transposable element P transposase-like RNase H domain-containing protein</fullName>
    </recommendedName>
</protein>
<evidence type="ECO:0000259" key="2">
    <source>
        <dbReference type="Pfam" id="PF21787"/>
    </source>
</evidence>
<feature type="domain" description="Transposable element P transposase-like RNase H" evidence="2">
    <location>
        <begin position="351"/>
        <end position="491"/>
    </location>
</feature>
<keyword evidence="4" id="KW-1185">Reference proteome</keyword>
<feature type="signal peptide" evidence="1">
    <location>
        <begin position="1"/>
        <end position="16"/>
    </location>
</feature>
<accession>A0A8S3RQR1</accession>
<organism evidence="3 4">
    <name type="scientific">Mytilus edulis</name>
    <name type="common">Blue mussel</name>
    <dbReference type="NCBI Taxonomy" id="6550"/>
    <lineage>
        <taxon>Eukaryota</taxon>
        <taxon>Metazoa</taxon>
        <taxon>Spiralia</taxon>
        <taxon>Lophotrochozoa</taxon>
        <taxon>Mollusca</taxon>
        <taxon>Bivalvia</taxon>
        <taxon>Autobranchia</taxon>
        <taxon>Pteriomorphia</taxon>
        <taxon>Mytilida</taxon>
        <taxon>Mytiloidea</taxon>
        <taxon>Mytilidae</taxon>
        <taxon>Mytilinae</taxon>
        <taxon>Mytilus</taxon>
    </lineage>
</organism>
<feature type="chain" id="PRO_5035766259" description="Transposable element P transposase-like RNase H domain-containing protein" evidence="1">
    <location>
        <begin position="17"/>
        <end position="785"/>
    </location>
</feature>
<dbReference type="EMBL" id="CAJPWZ010001072">
    <property type="protein sequence ID" value="CAG2207258.1"/>
    <property type="molecule type" value="Genomic_DNA"/>
</dbReference>
<comment type="caution">
    <text evidence="3">The sequence shown here is derived from an EMBL/GenBank/DDBJ whole genome shotgun (WGS) entry which is preliminary data.</text>
</comment>
<evidence type="ECO:0000313" key="4">
    <source>
        <dbReference type="Proteomes" id="UP000683360"/>
    </source>
</evidence>
<dbReference type="Proteomes" id="UP000683360">
    <property type="component" value="Unassembled WGS sequence"/>
</dbReference>
<evidence type="ECO:0000256" key="1">
    <source>
        <dbReference type="SAM" id="SignalP"/>
    </source>
</evidence>
<dbReference type="Pfam" id="PF21787">
    <property type="entry name" value="TNP-like_RNaseH_N"/>
    <property type="match status" value="1"/>
</dbReference>
<sequence length="785" mass="90550">MKWLSLLSLNFRLAEHVVIDNNSNTSLEQIFSLAVNDYEKNTPSSRLDPKLSYMITEMFPQIKKSKVFCQKTGKKSQSFRCSVESSTCNIAVVEFNNLEKWKPHDWFVLNKLDDKIVFGHFFMETFNDNKTVMELSLSKAGQISISIADVHINLSEYYIPTKIQYTARSLPAIFRCTKLIKHCHGYEIKTNDDLKFSTSFSCSKEVCKVGTNSMNVIRSVSCTHFLPLRSSICRKCSNFIQNRKQTLQKHENKENICINSKVSKEEIKQFIKSIAPNLHENQLTLILSQIVASNTKSKTSVRWDKDVICMALVLFNRNPAAYRDMTLNKWLHLPSEQMLKIYKNAVRQGPGIIPEMMLWMANEGKRQIKLDEGYYGGLILDEMAIQEDLQLVNTKECSALFGLSDSGNDVQMMTALNEGKLQSHIANHVQQYVFNGLTGFRWPFANFPNTQASPSEIFVTSWMCIDELYRWGFRPIYCCMDGSANNRAFLKMHFPDGNSLCTNMIAKCFKYPGRKIVLFMDPCHLLKKIRNSILSSGFLESHQRLLTINESKMWIDAYNWDRTTNSFHIHHKLSEEHIFPSNAQKMRNKLAFDVLDSEMLNLMQQYTSSLNAACQEEMKGVLQFLQHTSFLVSFFKDFRPVKDINDERLRLFSEAYNWFKSWEKSNVGSTDDEHKRYKTLMTMETREDLDFLYLGFMSLTHIMITELKSELTPARINSDIVENIFCQERSLYHGANTNPNYNEYRTGINSIILGQATTSRKSNAGGVKAEPFALGPPPKKMHFLI</sequence>
<dbReference type="AlphaFoldDB" id="A0A8S3RQR1"/>